<accession>A0ACB5RA34</accession>
<proteinExistence type="predicted"/>
<name>A0ACB5RA34_9CLOT</name>
<organism evidence="1 2">
    <name type="scientific">Inconstantimicrobium mannanitabidum</name>
    <dbReference type="NCBI Taxonomy" id="1604901"/>
    <lineage>
        <taxon>Bacteria</taxon>
        <taxon>Bacillati</taxon>
        <taxon>Bacillota</taxon>
        <taxon>Clostridia</taxon>
        <taxon>Eubacteriales</taxon>
        <taxon>Clostridiaceae</taxon>
        <taxon>Inconstantimicrobium</taxon>
    </lineage>
</organism>
<dbReference type="EMBL" id="BROD01000001">
    <property type="protein sequence ID" value="GKX66037.1"/>
    <property type="molecule type" value="Genomic_DNA"/>
</dbReference>
<sequence>MKTKVRSAVILIVCFVLIAFFAFASFNGFKIGSGANEYEFKSFDKLITKGLDLQGGVSVLMEIQADKITEADRDVMKELISLRVNSNGAAETVVTKEGDKGIRVDIPGQYDSSKIVESLSKSGNLTFKDPNGNVVLTGKDVKKANTYTDSTTGKPAVGLELNNSGKKKFADATTKFVGQKISIYMDDKEVSSPTVDEPITGGSAKISYQTMEQAKTDANIINAGSFPYPVKAASVKTVGAQLGENALPNALLAGALALVIIFTFIILFYRVPGVLACLALTLYTVLVLYIFKGVHATLTLPGIAAFILTIGTAIDANILIFERMREELKAGKSIATSVKLGFDHAMASIIDANLTSIICALILYFLGTGPVKGFALTLLIGTVTSLFTAIVVTKLFIKLALSAGWLKKPSYFRVKRG</sequence>
<reference evidence="1" key="1">
    <citation type="journal article" date="2025" name="Int. J. Syst. Evol. Microbiol.">
        <title>Inconstantimicrobium mannanitabidum sp. nov., a novel member of the family Clostridiaceae isolated from anoxic soil under the treatment of reductive soil disinfestation.</title>
        <authorList>
            <person name="Ueki A."/>
            <person name="Tonouchi A."/>
            <person name="Honma S."/>
            <person name="Kaku N."/>
            <person name="Ueki K."/>
        </authorList>
    </citation>
    <scope>NUCLEOTIDE SEQUENCE</scope>
    <source>
        <strain evidence="1">TW13</strain>
    </source>
</reference>
<evidence type="ECO:0000313" key="2">
    <source>
        <dbReference type="Proteomes" id="UP001058074"/>
    </source>
</evidence>
<evidence type="ECO:0000313" key="1">
    <source>
        <dbReference type="EMBL" id="GKX66037.1"/>
    </source>
</evidence>
<comment type="caution">
    <text evidence="1">The sequence shown here is derived from an EMBL/GenBank/DDBJ whole genome shotgun (WGS) entry which is preliminary data.</text>
</comment>
<gene>
    <name evidence="1" type="primary">secD</name>
    <name evidence="1" type="ORF">rsdtw13_12950</name>
</gene>
<protein>
    <submittedName>
        <fullName evidence="1">Protein translocase subunit SecD</fullName>
    </submittedName>
</protein>
<dbReference type="Proteomes" id="UP001058074">
    <property type="component" value="Unassembled WGS sequence"/>
</dbReference>
<keyword evidence="2" id="KW-1185">Reference proteome</keyword>